<dbReference type="Proteomes" id="UP000189229">
    <property type="component" value="Unassembled WGS sequence"/>
</dbReference>
<comment type="caution">
    <text evidence="1">The sequence shown here is derived from an EMBL/GenBank/DDBJ whole genome shotgun (WGS) entry which is preliminary data.</text>
</comment>
<evidence type="ECO:0000313" key="1">
    <source>
        <dbReference type="EMBL" id="OOK72017.1"/>
    </source>
</evidence>
<dbReference type="EMBL" id="MVBM01000005">
    <property type="protein sequence ID" value="OOK72017.1"/>
    <property type="molecule type" value="Genomic_DNA"/>
</dbReference>
<organism evidence="1 2">
    <name type="scientific">Mycobacterium kansasii</name>
    <dbReference type="NCBI Taxonomy" id="1768"/>
    <lineage>
        <taxon>Bacteria</taxon>
        <taxon>Bacillati</taxon>
        <taxon>Actinomycetota</taxon>
        <taxon>Actinomycetes</taxon>
        <taxon>Mycobacteriales</taxon>
        <taxon>Mycobacteriaceae</taxon>
        <taxon>Mycobacterium</taxon>
    </lineage>
</organism>
<dbReference type="AlphaFoldDB" id="A0A1V3WYN9"/>
<sequence>MPGADHYLQCDTPAELAEIVRVTAGGENIGLQTLGNRPDGAVLVDQSD</sequence>
<evidence type="ECO:0000313" key="2">
    <source>
        <dbReference type="Proteomes" id="UP000189229"/>
    </source>
</evidence>
<dbReference type="GO" id="GO:0016787">
    <property type="term" value="F:hydrolase activity"/>
    <property type="evidence" value="ECO:0007669"/>
    <property type="project" value="UniProtKB-KW"/>
</dbReference>
<keyword evidence="1" id="KW-0378">Hydrolase</keyword>
<reference evidence="1 2" key="1">
    <citation type="submission" date="2017-02" db="EMBL/GenBank/DDBJ databases">
        <title>Complete genome sequences of Mycobacterium kansasii strains isolated from rhesus macaques.</title>
        <authorList>
            <person name="Panda A."/>
            <person name="Nagaraj S."/>
            <person name="Zhao X."/>
            <person name="Tettelin H."/>
            <person name="Detolla L.J."/>
        </authorList>
    </citation>
    <scope>NUCLEOTIDE SEQUENCE [LARGE SCALE GENOMIC DNA]</scope>
    <source>
        <strain evidence="1 2">11-3813</strain>
    </source>
</reference>
<accession>A0A1V3WYN9</accession>
<name>A0A1V3WYN9_MYCKA</name>
<gene>
    <name evidence="1" type="ORF">BZL30_5477</name>
</gene>
<proteinExistence type="predicted"/>
<protein>
    <submittedName>
        <fullName evidence="1">Hydrolase domain protein</fullName>
    </submittedName>
</protein>